<organism evidence="2 3">
    <name type="scientific">Arcobacter caeni</name>
    <dbReference type="NCBI Taxonomy" id="1912877"/>
    <lineage>
        <taxon>Bacteria</taxon>
        <taxon>Pseudomonadati</taxon>
        <taxon>Campylobacterota</taxon>
        <taxon>Epsilonproteobacteria</taxon>
        <taxon>Campylobacterales</taxon>
        <taxon>Arcobacteraceae</taxon>
        <taxon>Arcobacter</taxon>
    </lineage>
</organism>
<proteinExistence type="predicted"/>
<feature type="chain" id="PRO_5016660382" description="Cytochrome C" evidence="1">
    <location>
        <begin position="22"/>
        <end position="188"/>
    </location>
</feature>
<feature type="signal peptide" evidence="1">
    <location>
        <begin position="1"/>
        <end position="21"/>
    </location>
</feature>
<dbReference type="SUPFAM" id="SSF46626">
    <property type="entry name" value="Cytochrome c"/>
    <property type="match status" value="1"/>
</dbReference>
<name>A0A363D3I8_9BACT</name>
<dbReference type="RefSeq" id="WP_108558243.1">
    <property type="nucleotide sequence ID" value="NZ_MUXE01000003.1"/>
</dbReference>
<evidence type="ECO:0000313" key="3">
    <source>
        <dbReference type="Proteomes" id="UP000251135"/>
    </source>
</evidence>
<dbReference type="GO" id="GO:0020037">
    <property type="term" value="F:heme binding"/>
    <property type="evidence" value="ECO:0007669"/>
    <property type="project" value="InterPro"/>
</dbReference>
<sequence length="188" mass="21568">MKTILQKLLITLVTISTFSQASENNMFVFQTTDVKIDNNKATLYIGTPVSIVKNVDDKNVLVEFSGISFEDKLYTNKDKSLLMASNDKKPFGKDGEEKKVQAIIEKGYLTKDVAEVWEEHEEYYYETCTQCHAAHQTKEHTMLEWDAILGTMKGFAQLYEDEAEYLARYLKANANNGFNPDKKQEIKK</sequence>
<dbReference type="GO" id="GO:0009055">
    <property type="term" value="F:electron transfer activity"/>
    <property type="evidence" value="ECO:0007669"/>
    <property type="project" value="InterPro"/>
</dbReference>
<evidence type="ECO:0000256" key="1">
    <source>
        <dbReference type="SAM" id="SignalP"/>
    </source>
</evidence>
<reference evidence="2 3" key="1">
    <citation type="submission" date="2017-02" db="EMBL/GenBank/DDBJ databases">
        <title>Arcobacter caeni sp. nov, a new Arcobacter species isolated from reclaimed water.</title>
        <authorList>
            <person name="Figueras M.J."/>
            <person name="Perez-Cataluna A."/>
            <person name="Salas-Masso N."/>
        </authorList>
    </citation>
    <scope>NUCLEOTIDE SEQUENCE [LARGE SCALE GENOMIC DNA]</scope>
    <source>
        <strain evidence="2 3">RW17-10</strain>
    </source>
</reference>
<dbReference type="AlphaFoldDB" id="A0A363D3I8"/>
<keyword evidence="1" id="KW-0732">Signal</keyword>
<dbReference type="OrthoDB" id="196859at2"/>
<evidence type="ECO:0008006" key="4">
    <source>
        <dbReference type="Google" id="ProtNLM"/>
    </source>
</evidence>
<keyword evidence="3" id="KW-1185">Reference proteome</keyword>
<gene>
    <name evidence="2" type="ORF">B0174_03380</name>
</gene>
<protein>
    <recommendedName>
        <fullName evidence="4">Cytochrome C</fullName>
    </recommendedName>
</protein>
<accession>A0A363D3I8</accession>
<dbReference type="InterPro" id="IPR036909">
    <property type="entry name" value="Cyt_c-like_dom_sf"/>
</dbReference>
<dbReference type="EMBL" id="MUXE01000003">
    <property type="protein sequence ID" value="PUE65882.1"/>
    <property type="molecule type" value="Genomic_DNA"/>
</dbReference>
<dbReference type="Gene3D" id="1.10.760.10">
    <property type="entry name" value="Cytochrome c-like domain"/>
    <property type="match status" value="1"/>
</dbReference>
<comment type="caution">
    <text evidence="2">The sequence shown here is derived from an EMBL/GenBank/DDBJ whole genome shotgun (WGS) entry which is preliminary data.</text>
</comment>
<dbReference type="Proteomes" id="UP000251135">
    <property type="component" value="Unassembled WGS sequence"/>
</dbReference>
<evidence type="ECO:0000313" key="2">
    <source>
        <dbReference type="EMBL" id="PUE65882.1"/>
    </source>
</evidence>